<protein>
    <recommendedName>
        <fullName evidence="8">C2H2-type domain-containing protein</fullName>
    </recommendedName>
</protein>
<dbReference type="InterPro" id="IPR036236">
    <property type="entry name" value="Znf_C2H2_sf"/>
</dbReference>
<evidence type="ECO:0000313" key="9">
    <source>
        <dbReference type="EMBL" id="CAH4012364.1"/>
    </source>
</evidence>
<sequence length="961" mass="110267">KVSNDVTSKTSSPVATRTRSAAKKIDDVEQDENEENKSVIEGNMAPMQLETIVKQETLDSDDEDIWIVHTGDDVDEQLQSLLKFNEVKNEKVQLSQKVNELIKHKCFNCSRIFPNAETLNTHKCRKRGRKRKSPTDTVLCVPSKEDFFKKIRKKRSRSGSPQIVTCHNCNESFSSKVRLKFHMQFHEKSALQTEDGLYKCNECMETTFLTETELFDHIHFQHSKQKRWQCPVKDCGKTFFLRATLTKHSRTHTDTRRYVCVTCGKRFLDKQTLDEHGVTHLQIKPFQCHICLKQLTRRSRLRMHLRAHEEELCPKLVLVCGICSRAFRDHTDAQEHITKSSECIETFANEIKQDEPTERLSPTSGLVTQAAKTESTLSKPIPREVSQEESQDLIKELDESSKAIVRVVRIEKAFRCEYCEDVFYLEGALNSHRIQHKGVKNPFVCHVCKVSFATYSRCTTHKTTHGFYKRNLSDGKKEESASSAGVLGYGGFPVVKHFLCEDCGRSYLHWTYLQVHRRLKHANENFLFKCNQCELTFPNSWSVAYHRKKIHGKTAHEDGGTTKIARQDYYRIPCRDCDQVLPNKFELYKHRQKEHCDEALDDYEEMNKDSTICPKCGHNLHNVNALQKHLKEVHGVQNDSVRNEPIRSLNVLRRPPMRRTFNCPRCSGRFRQVTELQTHLRLKHPSFTIVIELENTSLTREDVLKQLSLHNIPRESVSEAYYISVPMGIPHIIPNSPQALEMLSNSFPRTDVILDNPNEVMHVLKQKHIILASGSPRRKELIENIGLKVKLCPSLFKEDLDPANFENFSEFVEETALQKVLEVTNRLQIEGAAPDVIIGADTMVTLDGKMFGKPVSPEEAFDMLSKLSGRGHTVYTGVVVKSLEKTVKFTEKTDVYFGKLDDEQIRGYIATGEPMDKAGGYGIQGVGGTFVERVEGDYFTVVGLPLYRLCSILYDMFKEVK</sequence>
<dbReference type="PROSITE" id="PS00028">
    <property type="entry name" value="ZINC_FINGER_C2H2_1"/>
    <property type="match status" value="11"/>
</dbReference>
<dbReference type="GO" id="GO:0000981">
    <property type="term" value="F:DNA-binding transcription factor activity, RNA polymerase II-specific"/>
    <property type="evidence" value="ECO:0007669"/>
    <property type="project" value="TreeGrafter"/>
</dbReference>
<feature type="region of interest" description="Disordered" evidence="7">
    <location>
        <begin position="1"/>
        <end position="38"/>
    </location>
</feature>
<keyword evidence="3 6" id="KW-0863">Zinc-finger</keyword>
<feature type="domain" description="C2H2-type" evidence="8">
    <location>
        <begin position="258"/>
        <end position="285"/>
    </location>
</feature>
<dbReference type="NCBIfam" id="TIGR00172">
    <property type="entry name" value="maf"/>
    <property type="match status" value="1"/>
</dbReference>
<keyword evidence="2" id="KW-0677">Repeat</keyword>
<name>A0A9P0T521_PIEBR</name>
<dbReference type="GO" id="GO:0047429">
    <property type="term" value="F:nucleoside triphosphate diphosphatase activity"/>
    <property type="evidence" value="ECO:0007669"/>
    <property type="project" value="InterPro"/>
</dbReference>
<dbReference type="SUPFAM" id="SSF52972">
    <property type="entry name" value="ITPase-like"/>
    <property type="match status" value="1"/>
</dbReference>
<dbReference type="InterPro" id="IPR013087">
    <property type="entry name" value="Znf_C2H2_type"/>
</dbReference>
<evidence type="ECO:0000256" key="3">
    <source>
        <dbReference type="ARBA" id="ARBA00022771"/>
    </source>
</evidence>
<dbReference type="AlphaFoldDB" id="A0A9P0T521"/>
<feature type="domain" description="C2H2-type" evidence="8">
    <location>
        <begin position="414"/>
        <end position="441"/>
    </location>
</feature>
<dbReference type="Pfam" id="PF00096">
    <property type="entry name" value="zf-C2H2"/>
    <property type="match status" value="1"/>
</dbReference>
<evidence type="ECO:0000256" key="4">
    <source>
        <dbReference type="ARBA" id="ARBA00022801"/>
    </source>
</evidence>
<evidence type="ECO:0000256" key="5">
    <source>
        <dbReference type="ARBA" id="ARBA00022833"/>
    </source>
</evidence>
<evidence type="ECO:0000259" key="8">
    <source>
        <dbReference type="PROSITE" id="PS50157"/>
    </source>
</evidence>
<dbReference type="PANTHER" id="PTHR24381">
    <property type="entry name" value="ZINC FINGER PROTEIN"/>
    <property type="match status" value="1"/>
</dbReference>
<dbReference type="Pfam" id="PF02545">
    <property type="entry name" value="Maf"/>
    <property type="match status" value="1"/>
</dbReference>
<feature type="domain" description="C2H2-type" evidence="8">
    <location>
        <begin position="611"/>
        <end position="639"/>
    </location>
</feature>
<evidence type="ECO:0000313" key="10">
    <source>
        <dbReference type="Proteomes" id="UP001152562"/>
    </source>
</evidence>
<feature type="compositionally biased region" description="Polar residues" evidence="7">
    <location>
        <begin position="1"/>
        <end position="19"/>
    </location>
</feature>
<dbReference type="PANTHER" id="PTHR24381:SF445">
    <property type="entry name" value="GASTRULA ZINC FINGER PROTEIN XLCGF28.1-LIKE-RELATED"/>
    <property type="match status" value="1"/>
</dbReference>
<dbReference type="SMART" id="SM00355">
    <property type="entry name" value="ZnF_C2H2"/>
    <property type="match status" value="14"/>
</dbReference>
<evidence type="ECO:0000256" key="7">
    <source>
        <dbReference type="SAM" id="MobiDB-lite"/>
    </source>
</evidence>
<dbReference type="GO" id="GO:0005634">
    <property type="term" value="C:nucleus"/>
    <property type="evidence" value="ECO:0007669"/>
    <property type="project" value="UniProtKB-SubCell"/>
</dbReference>
<dbReference type="GO" id="GO:0008270">
    <property type="term" value="F:zinc ion binding"/>
    <property type="evidence" value="ECO:0007669"/>
    <property type="project" value="UniProtKB-KW"/>
</dbReference>
<evidence type="ECO:0000256" key="1">
    <source>
        <dbReference type="ARBA" id="ARBA00022723"/>
    </source>
</evidence>
<dbReference type="GO" id="GO:0000977">
    <property type="term" value="F:RNA polymerase II transcription regulatory region sequence-specific DNA binding"/>
    <property type="evidence" value="ECO:0007669"/>
    <property type="project" value="TreeGrafter"/>
</dbReference>
<dbReference type="CDD" id="cd00555">
    <property type="entry name" value="Maf"/>
    <property type="match status" value="1"/>
</dbReference>
<dbReference type="InterPro" id="IPR003697">
    <property type="entry name" value="Maf-like"/>
</dbReference>
<accession>A0A9P0T521</accession>
<organism evidence="9 10">
    <name type="scientific">Pieris brassicae</name>
    <name type="common">White butterfly</name>
    <name type="synonym">Large white butterfly</name>
    <dbReference type="NCBI Taxonomy" id="7116"/>
    <lineage>
        <taxon>Eukaryota</taxon>
        <taxon>Metazoa</taxon>
        <taxon>Ecdysozoa</taxon>
        <taxon>Arthropoda</taxon>
        <taxon>Hexapoda</taxon>
        <taxon>Insecta</taxon>
        <taxon>Pterygota</taxon>
        <taxon>Neoptera</taxon>
        <taxon>Endopterygota</taxon>
        <taxon>Lepidoptera</taxon>
        <taxon>Glossata</taxon>
        <taxon>Ditrysia</taxon>
        <taxon>Papilionoidea</taxon>
        <taxon>Pieridae</taxon>
        <taxon>Pierinae</taxon>
        <taxon>Pieris</taxon>
    </lineage>
</organism>
<keyword evidence="4" id="KW-0378">Hydrolase</keyword>
<keyword evidence="5" id="KW-0862">Zinc</keyword>
<gene>
    <name evidence="9" type="ORF">PIBRA_LOCUS3222</name>
</gene>
<reference evidence="9" key="1">
    <citation type="submission" date="2022-05" db="EMBL/GenBank/DDBJ databases">
        <authorList>
            <person name="Okamura Y."/>
        </authorList>
    </citation>
    <scope>NUCLEOTIDE SEQUENCE</scope>
</reference>
<evidence type="ECO:0000256" key="6">
    <source>
        <dbReference type="PROSITE-ProRule" id="PRU00042"/>
    </source>
</evidence>
<dbReference type="EMBL" id="CALOZG010000004">
    <property type="protein sequence ID" value="CAH4012364.1"/>
    <property type="molecule type" value="Genomic_DNA"/>
</dbReference>
<keyword evidence="10" id="KW-1185">Reference proteome</keyword>
<dbReference type="Gene3D" id="3.30.160.60">
    <property type="entry name" value="Classic Zinc Finger"/>
    <property type="match status" value="7"/>
</dbReference>
<comment type="caution">
    <text evidence="9">The sequence shown here is derived from an EMBL/GenBank/DDBJ whole genome shotgun (WGS) entry which is preliminary data.</text>
</comment>
<dbReference type="PROSITE" id="PS50157">
    <property type="entry name" value="ZINC_FINGER_C2H2_2"/>
    <property type="match status" value="9"/>
</dbReference>
<feature type="domain" description="C2H2-type" evidence="8">
    <location>
        <begin position="164"/>
        <end position="186"/>
    </location>
</feature>
<feature type="domain" description="C2H2-type" evidence="8">
    <location>
        <begin position="286"/>
        <end position="311"/>
    </location>
</feature>
<feature type="domain" description="C2H2-type" evidence="8">
    <location>
        <begin position="498"/>
        <end position="526"/>
    </location>
</feature>
<dbReference type="HAMAP" id="MF_00528">
    <property type="entry name" value="Maf"/>
    <property type="match status" value="1"/>
</dbReference>
<feature type="domain" description="C2H2-type" evidence="8">
    <location>
        <begin position="528"/>
        <end position="551"/>
    </location>
</feature>
<keyword evidence="1" id="KW-0479">Metal-binding</keyword>
<dbReference type="SUPFAM" id="SSF57667">
    <property type="entry name" value="beta-beta-alpha zinc fingers"/>
    <property type="match status" value="4"/>
</dbReference>
<dbReference type="InterPro" id="IPR029001">
    <property type="entry name" value="ITPase-like_fam"/>
</dbReference>
<feature type="domain" description="C2H2-type" evidence="8">
    <location>
        <begin position="661"/>
        <end position="684"/>
    </location>
</feature>
<evidence type="ECO:0000256" key="2">
    <source>
        <dbReference type="ARBA" id="ARBA00022737"/>
    </source>
</evidence>
<proteinExistence type="inferred from homology"/>
<feature type="domain" description="C2H2-type" evidence="8">
    <location>
        <begin position="228"/>
        <end position="257"/>
    </location>
</feature>
<dbReference type="Proteomes" id="UP001152562">
    <property type="component" value="Unassembled WGS sequence"/>
</dbReference>
<dbReference type="Gene3D" id="3.90.950.10">
    <property type="match status" value="1"/>
</dbReference>
<feature type="non-terminal residue" evidence="9">
    <location>
        <position position="961"/>
    </location>
</feature>